<dbReference type="EMBL" id="FO203526">
    <property type="protein sequence ID" value="CCO58229.1"/>
    <property type="molecule type" value="Genomic_DNA"/>
</dbReference>
<evidence type="ECO:0000313" key="7">
    <source>
        <dbReference type="Proteomes" id="UP000016895"/>
    </source>
</evidence>
<feature type="domain" description="Cytochrome c" evidence="5">
    <location>
        <begin position="192"/>
        <end position="388"/>
    </location>
</feature>
<dbReference type="SUPFAM" id="SSF48695">
    <property type="entry name" value="Multiheme cytochromes"/>
    <property type="match status" value="1"/>
</dbReference>
<dbReference type="AlphaFoldDB" id="U4K6F8"/>
<proteinExistence type="predicted"/>
<dbReference type="Proteomes" id="UP000016895">
    <property type="component" value="Chromosome 1"/>
</dbReference>
<organism evidence="6 7">
    <name type="scientific">Vibrio nigripulchritudo</name>
    <dbReference type="NCBI Taxonomy" id="28173"/>
    <lineage>
        <taxon>Bacteria</taxon>
        <taxon>Pseudomonadati</taxon>
        <taxon>Pseudomonadota</taxon>
        <taxon>Gammaproteobacteria</taxon>
        <taxon>Vibrionales</taxon>
        <taxon>Vibrionaceae</taxon>
        <taxon>Vibrio</taxon>
    </lineage>
</organism>
<dbReference type="SUPFAM" id="SSF46626">
    <property type="entry name" value="Cytochrome c"/>
    <property type="match status" value="1"/>
</dbReference>
<dbReference type="Pfam" id="PF13442">
    <property type="entry name" value="Cytochrome_CBB3"/>
    <property type="match status" value="1"/>
</dbReference>
<dbReference type="KEGG" id="vni:VIBNI_A2149"/>
<feature type="domain" description="Cytochrome c" evidence="5">
    <location>
        <begin position="62"/>
        <end position="183"/>
    </location>
</feature>
<dbReference type="InterPro" id="IPR009056">
    <property type="entry name" value="Cyt_c-like_dom"/>
</dbReference>
<evidence type="ECO:0000256" key="4">
    <source>
        <dbReference type="PROSITE-ProRule" id="PRU00433"/>
    </source>
</evidence>
<dbReference type="GO" id="GO:0046872">
    <property type="term" value="F:metal ion binding"/>
    <property type="evidence" value="ECO:0007669"/>
    <property type="project" value="UniProtKB-KW"/>
</dbReference>
<name>U4K6F8_9VIBR</name>
<keyword evidence="3 4" id="KW-0408">Iron</keyword>
<keyword evidence="7" id="KW-1185">Reference proteome</keyword>
<accession>U4K6F8</accession>
<dbReference type="InterPro" id="IPR036909">
    <property type="entry name" value="Cyt_c-like_dom_sf"/>
</dbReference>
<dbReference type="GO" id="GO:0020037">
    <property type="term" value="F:heme binding"/>
    <property type="evidence" value="ECO:0007669"/>
    <property type="project" value="InterPro"/>
</dbReference>
<gene>
    <name evidence="6" type="ORF">VIBNI_A2149</name>
</gene>
<dbReference type="STRING" id="28173.VIBNI_A2149"/>
<dbReference type="PROSITE" id="PS51007">
    <property type="entry name" value="CYTC"/>
    <property type="match status" value="2"/>
</dbReference>
<protein>
    <submittedName>
        <fullName evidence="6">Putative Cytochrome c, monohaem</fullName>
    </submittedName>
</protein>
<evidence type="ECO:0000259" key="5">
    <source>
        <dbReference type="PROSITE" id="PS51007"/>
    </source>
</evidence>
<keyword evidence="2 4" id="KW-0479">Metal-binding</keyword>
<dbReference type="InterPro" id="IPR036280">
    <property type="entry name" value="Multihaem_cyt_sf"/>
</dbReference>
<dbReference type="GO" id="GO:0009055">
    <property type="term" value="F:electron transfer activity"/>
    <property type="evidence" value="ECO:0007669"/>
    <property type="project" value="InterPro"/>
</dbReference>
<evidence type="ECO:0000256" key="1">
    <source>
        <dbReference type="ARBA" id="ARBA00022617"/>
    </source>
</evidence>
<dbReference type="Gene3D" id="1.10.760.10">
    <property type="entry name" value="Cytochrome c-like domain"/>
    <property type="match status" value="1"/>
</dbReference>
<reference evidence="6 7" key="1">
    <citation type="journal article" date="2013" name="ISME J.">
        <title>Comparative genomics of pathogenic lineages of Vibrio nigripulchritudo identifies virulence-associated traits.</title>
        <authorList>
            <person name="Goudenege D."/>
            <person name="Labreuche Y."/>
            <person name="Krin E."/>
            <person name="Ansquer D."/>
            <person name="Mangenot S."/>
            <person name="Calteau A."/>
            <person name="Medigue C."/>
            <person name="Mazel D."/>
            <person name="Polz M.F."/>
            <person name="Le Roux F."/>
        </authorList>
    </citation>
    <scope>NUCLEOTIDE SEQUENCE [LARGE SCALE GENOMIC DNA]</scope>
    <source>
        <strain evidence="7">SnF1</strain>
    </source>
</reference>
<dbReference type="PATRIC" id="fig|1260221.3.peg.2040"/>
<evidence type="ECO:0000256" key="3">
    <source>
        <dbReference type="ARBA" id="ARBA00023004"/>
    </source>
</evidence>
<evidence type="ECO:0000256" key="2">
    <source>
        <dbReference type="ARBA" id="ARBA00022723"/>
    </source>
</evidence>
<keyword evidence="1 4" id="KW-0349">Heme</keyword>
<evidence type="ECO:0000313" key="6">
    <source>
        <dbReference type="EMBL" id="CCO58229.1"/>
    </source>
</evidence>
<sequence length="399" mass="45447">MPIVMTYFSCLWVRCALFFLLGATFLLPFDALALEIDEREYKTAIEQECHGCHFDNRMKPVGKLPNGSRKWTDQKCVACHTEIDDIAYNYRNNIKDARYVALPVKDKRLESMEKYPLSYLHAPIWPIFKKQSVRVNRKTLAQFLNAPHGKCTHDECDAPKMMAYTQISEDEVVAISEHLKVIPVESEKEVQGSPTRGRALFEKSCSMCHGSSQLSGYNANAMSLFSADWIYEYANGKEVEGRVMPKMPVSKEQAHDLYAYFQSSREENEKALATSVSQIKKEFASLPKGKIPPNALNFIWNRLWRDTGCVHCHGIEGRAKEKFNMATRTDIEEWLRESDPSILYQRLAIRGKEKEFGMGATPAGMPATGQPLPEQLIKLLGIWIKSGCPNEENDMICKE</sequence>